<protein>
    <submittedName>
        <fullName evidence="1">Uncharacterized protein</fullName>
    </submittedName>
</protein>
<comment type="caution">
    <text evidence="1">The sequence shown here is derived from an EMBL/GenBank/DDBJ whole genome shotgun (WGS) entry which is preliminary data.</text>
</comment>
<organism evidence="1 2">
    <name type="scientific">Cuscuta epithymum</name>
    <dbReference type="NCBI Taxonomy" id="186058"/>
    <lineage>
        <taxon>Eukaryota</taxon>
        <taxon>Viridiplantae</taxon>
        <taxon>Streptophyta</taxon>
        <taxon>Embryophyta</taxon>
        <taxon>Tracheophyta</taxon>
        <taxon>Spermatophyta</taxon>
        <taxon>Magnoliopsida</taxon>
        <taxon>eudicotyledons</taxon>
        <taxon>Gunneridae</taxon>
        <taxon>Pentapetalae</taxon>
        <taxon>asterids</taxon>
        <taxon>lamiids</taxon>
        <taxon>Solanales</taxon>
        <taxon>Convolvulaceae</taxon>
        <taxon>Cuscuteae</taxon>
        <taxon>Cuscuta</taxon>
        <taxon>Cuscuta subgen. Cuscuta</taxon>
    </lineage>
</organism>
<proteinExistence type="predicted"/>
<evidence type="ECO:0000313" key="1">
    <source>
        <dbReference type="EMBL" id="CAH9123407.1"/>
    </source>
</evidence>
<keyword evidence="2" id="KW-1185">Reference proteome</keyword>
<name>A0AAV0EMZ1_9ASTE</name>
<reference evidence="1" key="1">
    <citation type="submission" date="2022-07" db="EMBL/GenBank/DDBJ databases">
        <authorList>
            <person name="Macas J."/>
            <person name="Novak P."/>
            <person name="Neumann P."/>
        </authorList>
    </citation>
    <scope>NUCLEOTIDE SEQUENCE</scope>
</reference>
<dbReference type="Proteomes" id="UP001152523">
    <property type="component" value="Unassembled WGS sequence"/>
</dbReference>
<evidence type="ECO:0000313" key="2">
    <source>
        <dbReference type="Proteomes" id="UP001152523"/>
    </source>
</evidence>
<dbReference type="AlphaFoldDB" id="A0AAV0EMZ1"/>
<accession>A0AAV0EMZ1</accession>
<gene>
    <name evidence="1" type="ORF">CEPIT_LOCUS25194</name>
</gene>
<dbReference type="EMBL" id="CAMAPF010000930">
    <property type="protein sequence ID" value="CAH9123407.1"/>
    <property type="molecule type" value="Genomic_DNA"/>
</dbReference>
<sequence length="103" mass="11997">MEFKHKATILIPPTPQKIAAILSNHMYEYEPIFLLFEKVITLYTDTCAVFPTLNPMEYILSFTFSIDQYKTQHYVGGIHTHTPLFNYSLSELSFTFFFGMSLN</sequence>